<keyword evidence="2" id="KW-0418">Kinase</keyword>
<evidence type="ECO:0000313" key="3">
    <source>
        <dbReference type="Proteomes" id="UP000265703"/>
    </source>
</evidence>
<dbReference type="SUPFAM" id="SSF56112">
    <property type="entry name" value="Protein kinase-like (PK-like)"/>
    <property type="match status" value="1"/>
</dbReference>
<gene>
    <name evidence="2" type="ORF">C1645_818479</name>
</gene>
<keyword evidence="3" id="KW-1185">Reference proteome</keyword>
<dbReference type="AlphaFoldDB" id="A0A397TA12"/>
<dbReference type="InterPro" id="IPR051681">
    <property type="entry name" value="Ser/Thr_Kinases-Pseudokinases"/>
</dbReference>
<dbReference type="InterPro" id="IPR001245">
    <property type="entry name" value="Ser-Thr/Tyr_kinase_cat_dom"/>
</dbReference>
<accession>A0A397TA12</accession>
<keyword evidence="2" id="KW-0808">Transferase</keyword>
<dbReference type="InterPro" id="IPR000719">
    <property type="entry name" value="Prot_kinase_dom"/>
</dbReference>
<reference evidence="2 3" key="1">
    <citation type="submission" date="2018-06" db="EMBL/GenBank/DDBJ databases">
        <title>Comparative genomics reveals the genomic features of Rhizophagus irregularis, R. cerebriforme, R. diaphanum and Gigaspora rosea, and their symbiotic lifestyle signature.</title>
        <authorList>
            <person name="Morin E."/>
            <person name="San Clemente H."/>
            <person name="Chen E.C.H."/>
            <person name="De La Providencia I."/>
            <person name="Hainaut M."/>
            <person name="Kuo A."/>
            <person name="Kohler A."/>
            <person name="Murat C."/>
            <person name="Tang N."/>
            <person name="Roy S."/>
            <person name="Loubradou J."/>
            <person name="Henrissat B."/>
            <person name="Grigoriev I.V."/>
            <person name="Corradi N."/>
            <person name="Roux C."/>
            <person name="Martin F.M."/>
        </authorList>
    </citation>
    <scope>NUCLEOTIDE SEQUENCE [LARGE SCALE GENOMIC DNA]</scope>
    <source>
        <strain evidence="2 3">DAOM 227022</strain>
    </source>
</reference>
<dbReference type="Pfam" id="PF07714">
    <property type="entry name" value="PK_Tyr_Ser-Thr"/>
    <property type="match status" value="1"/>
</dbReference>
<proteinExistence type="predicted"/>
<dbReference type="InterPro" id="IPR011009">
    <property type="entry name" value="Kinase-like_dom_sf"/>
</dbReference>
<dbReference type="Proteomes" id="UP000265703">
    <property type="component" value="Unassembled WGS sequence"/>
</dbReference>
<dbReference type="PROSITE" id="PS50011">
    <property type="entry name" value="PROTEIN_KINASE_DOM"/>
    <property type="match status" value="1"/>
</dbReference>
<dbReference type="GO" id="GO:0005524">
    <property type="term" value="F:ATP binding"/>
    <property type="evidence" value="ECO:0007669"/>
    <property type="project" value="InterPro"/>
</dbReference>
<evidence type="ECO:0000313" key="2">
    <source>
        <dbReference type="EMBL" id="RIA94189.1"/>
    </source>
</evidence>
<comment type="caution">
    <text evidence="2">The sequence shown here is derived from an EMBL/GenBank/DDBJ whole genome shotgun (WGS) entry which is preliminary data.</text>
</comment>
<sequence length="378" mass="44200">MDQSSVEEQNYGKCVECEQIYTGQNWCQTCNSKRFQQNFDNWTSGNDYIDKFTQNNQLSAKSNLQLLEWIPYDKFQNVEYIATILYALKSLNNSQKITLEFINKIICYDDKLLDHIIRCYGITQDPNTKDYIMILNFKRIAAGLKKIHEKELIHQNLHTGNILRFYQNVHISDIGLCRLANYNELENKEKCLYGVLPYIAPEVLIGQHYTKASDIYSFGIIIYKLFSKLPPYYDVPHDNHLALKICEGLRLSFKIEVPQLVLHIIKRCLDANPLNRPNAEEFAKIFYEWSEDLKIYIKDITNQKKATKTELIKQFEKINNSLSTTSSNLPLSDKIHPEVIYMSRLLDFINFNNLPVPKNSDDYYENFNNISSVEYSGT</sequence>
<dbReference type="Gene3D" id="1.10.510.10">
    <property type="entry name" value="Transferase(Phosphotransferase) domain 1"/>
    <property type="match status" value="1"/>
</dbReference>
<dbReference type="OrthoDB" id="4062651at2759"/>
<dbReference type="PANTHER" id="PTHR44329">
    <property type="entry name" value="SERINE/THREONINE-PROTEIN KINASE TNNI3K-RELATED"/>
    <property type="match status" value="1"/>
</dbReference>
<evidence type="ECO:0000259" key="1">
    <source>
        <dbReference type="PROSITE" id="PS50011"/>
    </source>
</evidence>
<feature type="domain" description="Protein kinase" evidence="1">
    <location>
        <begin position="1"/>
        <end position="290"/>
    </location>
</feature>
<name>A0A397TA12_9GLOM</name>
<dbReference type="EMBL" id="QKYT01000088">
    <property type="protein sequence ID" value="RIA94189.1"/>
    <property type="molecule type" value="Genomic_DNA"/>
</dbReference>
<dbReference type="GO" id="GO:0004674">
    <property type="term" value="F:protein serine/threonine kinase activity"/>
    <property type="evidence" value="ECO:0007669"/>
    <property type="project" value="TreeGrafter"/>
</dbReference>
<organism evidence="2 3">
    <name type="scientific">Glomus cerebriforme</name>
    <dbReference type="NCBI Taxonomy" id="658196"/>
    <lineage>
        <taxon>Eukaryota</taxon>
        <taxon>Fungi</taxon>
        <taxon>Fungi incertae sedis</taxon>
        <taxon>Mucoromycota</taxon>
        <taxon>Glomeromycotina</taxon>
        <taxon>Glomeromycetes</taxon>
        <taxon>Glomerales</taxon>
        <taxon>Glomeraceae</taxon>
        <taxon>Glomus</taxon>
    </lineage>
</organism>
<protein>
    <submittedName>
        <fullName evidence="2">Kinase-like domain-containing protein</fullName>
    </submittedName>
</protein>